<dbReference type="SMART" id="SM00320">
    <property type="entry name" value="WD40"/>
    <property type="match status" value="4"/>
</dbReference>
<feature type="repeat" description="WD" evidence="6">
    <location>
        <begin position="188"/>
        <end position="229"/>
    </location>
</feature>
<feature type="coiled-coil region" evidence="8">
    <location>
        <begin position="525"/>
        <end position="566"/>
    </location>
</feature>
<keyword evidence="3 7" id="KW-0677">Repeat</keyword>
<evidence type="ECO:0000313" key="11">
    <source>
        <dbReference type="EMBL" id="CED83665.1"/>
    </source>
</evidence>
<dbReference type="GO" id="GO:0007015">
    <property type="term" value="P:actin filament organization"/>
    <property type="evidence" value="ECO:0007669"/>
    <property type="project" value="TreeGrafter"/>
</dbReference>
<evidence type="ECO:0000256" key="4">
    <source>
        <dbReference type="ARBA" id="ARBA00023054"/>
    </source>
</evidence>
<dbReference type="FunFam" id="2.130.10.10:FF:000502">
    <property type="entry name" value="Coronin"/>
    <property type="match status" value="1"/>
</dbReference>
<feature type="compositionally biased region" description="Acidic residues" evidence="9">
    <location>
        <begin position="484"/>
        <end position="495"/>
    </location>
</feature>
<sequence>MSRFMRSSKYRHVFADKPKKEHSYENVKVSNSAWDTDLVAAGGAYISVNWNVSGGGAFAVLPTISPFNSAKPRTIKGKLPDILPLARGHSGAVLDTAWSPFDDSIVASGAEDGKVNIYKIDPSKFEGWGEDGWVAEDFQPDVKINAGGRKIGQVLFHPTASNVLAATSGDHVVRLFDVENGGAPKISLEAHGDSIQGLTWNMTGTILATTSRDKKLRMFDPRAGSAPVRITDGHAGVKGSRLVWLGVHDRIATTGFSKSSDRQVKIWETGGLSEIKGINIDQSSGVLMPFFSEANNLLFLAGKGDGNIRYYEYEADNLFYLSEYGSQSPQRGMTFLPRRALDVSENEVARGFKITGNLIEPLGFVVPRKADSFQADIFPPALSSDPALSADDWFAGKTAQPKLVSLEDGATPVTSDPVSTSSTMRAVPSTSKTAPAALSSPAPQPAKTEEPPKVASPEPTLTPTPPAVAVEEDLPAVQDLDIKQEEEDSENEDEQPSPVRAEFTTAASTPPIVPAADGEDTSIVDQQLRNENQQLTEDLKEARSKIRQLEQQVESMKADASKIVKQLTTQFGL</sequence>
<evidence type="ECO:0000256" key="3">
    <source>
        <dbReference type="ARBA" id="ARBA00022737"/>
    </source>
</evidence>
<organism evidence="11">
    <name type="scientific">Phaffia rhodozyma</name>
    <name type="common">Yeast</name>
    <name type="synonym">Xanthophyllomyces dendrorhous</name>
    <dbReference type="NCBI Taxonomy" id="264483"/>
    <lineage>
        <taxon>Eukaryota</taxon>
        <taxon>Fungi</taxon>
        <taxon>Dikarya</taxon>
        <taxon>Basidiomycota</taxon>
        <taxon>Agaricomycotina</taxon>
        <taxon>Tremellomycetes</taxon>
        <taxon>Cystofilobasidiales</taxon>
        <taxon>Mrakiaceae</taxon>
        <taxon>Phaffia</taxon>
    </lineage>
</organism>
<keyword evidence="2 6" id="KW-0853">WD repeat</keyword>
<evidence type="ECO:0000256" key="7">
    <source>
        <dbReference type="RuleBase" id="RU280818"/>
    </source>
</evidence>
<dbReference type="InterPro" id="IPR015048">
    <property type="entry name" value="DUF1899"/>
</dbReference>
<dbReference type="SMART" id="SM01167">
    <property type="entry name" value="DUF1900"/>
    <property type="match status" value="1"/>
</dbReference>
<dbReference type="InterPro" id="IPR015943">
    <property type="entry name" value="WD40/YVTN_repeat-like_dom_sf"/>
</dbReference>
<dbReference type="PROSITE" id="PS50082">
    <property type="entry name" value="WD_REPEATS_2"/>
    <property type="match status" value="2"/>
</dbReference>
<evidence type="ECO:0000256" key="9">
    <source>
        <dbReference type="SAM" id="MobiDB-lite"/>
    </source>
</evidence>
<dbReference type="EMBL" id="LN483157">
    <property type="protein sequence ID" value="CED83665.1"/>
    <property type="molecule type" value="Genomic_DNA"/>
</dbReference>
<dbReference type="AlphaFoldDB" id="A0A0F7SSY7"/>
<dbReference type="Gene3D" id="2.130.10.10">
    <property type="entry name" value="YVTN repeat-like/Quinoprotein amine dehydrogenase"/>
    <property type="match status" value="1"/>
</dbReference>
<reference evidence="11" key="1">
    <citation type="submission" date="2014-08" db="EMBL/GenBank/DDBJ databases">
        <authorList>
            <person name="Sharma Rahul"/>
            <person name="Thines Marco"/>
        </authorList>
    </citation>
    <scope>NUCLEOTIDE SEQUENCE</scope>
</reference>
<dbReference type="InterPro" id="IPR036322">
    <property type="entry name" value="WD40_repeat_dom_sf"/>
</dbReference>
<keyword evidence="5" id="KW-0009">Actin-binding</keyword>
<dbReference type="InterPro" id="IPR015505">
    <property type="entry name" value="Coronin"/>
</dbReference>
<dbReference type="InterPro" id="IPR001680">
    <property type="entry name" value="WD40_rpt"/>
</dbReference>
<feature type="compositionally biased region" description="Low complexity" evidence="9">
    <location>
        <begin position="411"/>
        <end position="441"/>
    </location>
</feature>
<accession>A0A0F7SSY7</accession>
<evidence type="ECO:0000256" key="6">
    <source>
        <dbReference type="PROSITE-ProRule" id="PRU00221"/>
    </source>
</evidence>
<evidence type="ECO:0000256" key="8">
    <source>
        <dbReference type="SAM" id="Coils"/>
    </source>
</evidence>
<feature type="region of interest" description="Disordered" evidence="9">
    <location>
        <begin position="405"/>
        <end position="518"/>
    </location>
</feature>
<dbReference type="Pfam" id="PF08953">
    <property type="entry name" value="DUF1899"/>
    <property type="match status" value="1"/>
</dbReference>
<feature type="domain" description="DUF1899" evidence="10">
    <location>
        <begin position="3"/>
        <end position="67"/>
    </location>
</feature>
<feature type="repeat" description="WD" evidence="6">
    <location>
        <begin position="86"/>
        <end position="121"/>
    </location>
</feature>
<evidence type="ECO:0000256" key="1">
    <source>
        <dbReference type="ARBA" id="ARBA00009482"/>
    </source>
</evidence>
<dbReference type="GO" id="GO:0051015">
    <property type="term" value="F:actin filament binding"/>
    <property type="evidence" value="ECO:0007669"/>
    <property type="project" value="TreeGrafter"/>
</dbReference>
<evidence type="ECO:0000256" key="2">
    <source>
        <dbReference type="ARBA" id="ARBA00022574"/>
    </source>
</evidence>
<dbReference type="Pfam" id="PF16300">
    <property type="entry name" value="WD40_4"/>
    <property type="match status" value="1"/>
</dbReference>
<dbReference type="PANTHER" id="PTHR10856">
    <property type="entry name" value="CORONIN"/>
    <property type="match status" value="1"/>
</dbReference>
<evidence type="ECO:0000259" key="10">
    <source>
        <dbReference type="SMART" id="SM01166"/>
    </source>
</evidence>
<evidence type="ECO:0000256" key="5">
    <source>
        <dbReference type="ARBA" id="ARBA00023203"/>
    </source>
</evidence>
<proteinExistence type="inferred from homology"/>
<name>A0A0F7SSY7_PHARH</name>
<dbReference type="PANTHER" id="PTHR10856:SF0">
    <property type="entry name" value="CORONIN"/>
    <property type="match status" value="1"/>
</dbReference>
<dbReference type="SUPFAM" id="SSF50978">
    <property type="entry name" value="WD40 repeat-like"/>
    <property type="match status" value="1"/>
</dbReference>
<dbReference type="Pfam" id="PF00400">
    <property type="entry name" value="WD40"/>
    <property type="match status" value="2"/>
</dbReference>
<protein>
    <recommendedName>
        <fullName evidence="7">Coronin</fullName>
    </recommendedName>
</protein>
<dbReference type="SMART" id="SM01166">
    <property type="entry name" value="DUF1899"/>
    <property type="match status" value="1"/>
</dbReference>
<keyword evidence="4 8" id="KW-0175">Coiled coil</keyword>
<comment type="similarity">
    <text evidence="1 7">Belongs to the WD repeat coronin family.</text>
</comment>